<evidence type="ECO:0000256" key="2">
    <source>
        <dbReference type="ARBA" id="ARBA00023015"/>
    </source>
</evidence>
<comment type="caution">
    <text evidence="7">The sequence shown here is derived from an EMBL/GenBank/DDBJ whole genome shotgun (WGS) entry which is preliminary data.</text>
</comment>
<dbReference type="PROSITE" id="PS50931">
    <property type="entry name" value="HTH_LYSR"/>
    <property type="match status" value="1"/>
</dbReference>
<dbReference type="InterPro" id="IPR036390">
    <property type="entry name" value="WH_DNA-bd_sf"/>
</dbReference>
<evidence type="ECO:0000259" key="6">
    <source>
        <dbReference type="PROSITE" id="PS50931"/>
    </source>
</evidence>
<keyword evidence="2" id="KW-0805">Transcription regulation</keyword>
<dbReference type="SUPFAM" id="SSF53850">
    <property type="entry name" value="Periplasmic binding protein-like II"/>
    <property type="match status" value="1"/>
</dbReference>
<dbReference type="PANTHER" id="PTHR30346:SF26">
    <property type="entry name" value="HYDROGEN PEROXIDE-INDUCIBLE GENES ACTIVATOR"/>
    <property type="match status" value="1"/>
</dbReference>
<proteinExistence type="inferred from homology"/>
<dbReference type="SUPFAM" id="SSF46785">
    <property type="entry name" value="Winged helix' DNA-binding domain"/>
    <property type="match status" value="1"/>
</dbReference>
<gene>
    <name evidence="7" type="ORF">GP2143_16176</name>
</gene>
<dbReference type="InterPro" id="IPR000847">
    <property type="entry name" value="LysR_HTH_N"/>
</dbReference>
<organism evidence="7 8">
    <name type="scientific">marine gamma proteobacterium HTCC2143</name>
    <dbReference type="NCBI Taxonomy" id="247633"/>
    <lineage>
        <taxon>Bacteria</taxon>
        <taxon>Pseudomonadati</taxon>
        <taxon>Pseudomonadota</taxon>
        <taxon>Gammaproteobacteria</taxon>
        <taxon>Cellvibrionales</taxon>
        <taxon>Spongiibacteraceae</taxon>
        <taxon>BD1-7 clade</taxon>
    </lineage>
</organism>
<keyword evidence="4" id="KW-0010">Activator</keyword>
<dbReference type="STRING" id="247633.GP2143_16176"/>
<dbReference type="PANTHER" id="PTHR30346">
    <property type="entry name" value="TRANSCRIPTIONAL DUAL REGULATOR HCAR-RELATED"/>
    <property type="match status" value="1"/>
</dbReference>
<dbReference type="InterPro" id="IPR005119">
    <property type="entry name" value="LysR_subst-bd"/>
</dbReference>
<evidence type="ECO:0000313" key="7">
    <source>
        <dbReference type="EMBL" id="EAW32809.1"/>
    </source>
</evidence>
<dbReference type="InterPro" id="IPR036388">
    <property type="entry name" value="WH-like_DNA-bd_sf"/>
</dbReference>
<dbReference type="Pfam" id="PF03466">
    <property type="entry name" value="LysR_substrate"/>
    <property type="match status" value="1"/>
</dbReference>
<sequence length="308" mass="34317">MTLTELRYIVALHQTKHFGKAAEKCFVSQPTLSVAIKKLEDELDVPLFERSRNQVNATPMGQQIIQQAQTVLEQASVIKELAQQGKDPLGTTLSIGAIFTIGPYLFPHFVPRLQKNAPKMPLYIEENYTAELRKKLRQGELDAIVIALPFTEPDVVTQRLYEEPFVVVLNKDHHLAARKSITAKQLEKEQVLLLGEGHCFRDQVLEACPSLKKSMIKNYDALQSVVEGSSLETLKYMVASGLGITILPASAAQLDQYVNGSLVTRPFANSSPKRTVALAWRASFPRHQAIEALSLAIRQCKLGTTIRE</sequence>
<evidence type="ECO:0000256" key="5">
    <source>
        <dbReference type="ARBA" id="ARBA00023163"/>
    </source>
</evidence>
<evidence type="ECO:0000256" key="3">
    <source>
        <dbReference type="ARBA" id="ARBA00023125"/>
    </source>
</evidence>
<dbReference type="EMBL" id="AAVT01000001">
    <property type="protein sequence ID" value="EAW32809.1"/>
    <property type="molecule type" value="Genomic_DNA"/>
</dbReference>
<evidence type="ECO:0000313" key="8">
    <source>
        <dbReference type="Proteomes" id="UP000004931"/>
    </source>
</evidence>
<comment type="similarity">
    <text evidence="1">Belongs to the LysR transcriptional regulatory family.</text>
</comment>
<accession>A0Y9K5</accession>
<keyword evidence="3" id="KW-0238">DNA-binding</keyword>
<keyword evidence="5" id="KW-0804">Transcription</keyword>
<dbReference type="Pfam" id="PF00126">
    <property type="entry name" value="HTH_1"/>
    <property type="match status" value="1"/>
</dbReference>
<dbReference type="AlphaFoldDB" id="A0Y9K5"/>
<dbReference type="GO" id="GO:0003677">
    <property type="term" value="F:DNA binding"/>
    <property type="evidence" value="ECO:0007669"/>
    <property type="project" value="UniProtKB-KW"/>
</dbReference>
<dbReference type="GO" id="GO:0003700">
    <property type="term" value="F:DNA-binding transcription factor activity"/>
    <property type="evidence" value="ECO:0007669"/>
    <property type="project" value="InterPro"/>
</dbReference>
<dbReference type="CDD" id="cd08411">
    <property type="entry name" value="PBP2_OxyR"/>
    <property type="match status" value="1"/>
</dbReference>
<dbReference type="OrthoDB" id="9775392at2"/>
<dbReference type="Gene3D" id="3.40.190.10">
    <property type="entry name" value="Periplasmic binding protein-like II"/>
    <property type="match status" value="2"/>
</dbReference>
<feature type="domain" description="HTH lysR-type" evidence="6">
    <location>
        <begin position="1"/>
        <end position="58"/>
    </location>
</feature>
<reference evidence="7 8" key="1">
    <citation type="journal article" date="2010" name="J. Bacteriol.">
        <title>Genome sequence of the oligotrophic marine Gammaproteobacterium HTCC2143, isolated from the Oregon Coast.</title>
        <authorList>
            <person name="Oh H.M."/>
            <person name="Kang I."/>
            <person name="Ferriera S."/>
            <person name="Giovannoni S.J."/>
            <person name="Cho J.C."/>
        </authorList>
    </citation>
    <scope>NUCLEOTIDE SEQUENCE [LARGE SCALE GENOMIC DNA]</scope>
    <source>
        <strain evidence="7 8">HTCC2143</strain>
    </source>
</reference>
<evidence type="ECO:0000256" key="4">
    <source>
        <dbReference type="ARBA" id="ARBA00023159"/>
    </source>
</evidence>
<evidence type="ECO:0000256" key="1">
    <source>
        <dbReference type="ARBA" id="ARBA00009437"/>
    </source>
</evidence>
<dbReference type="GO" id="GO:0032993">
    <property type="term" value="C:protein-DNA complex"/>
    <property type="evidence" value="ECO:0007669"/>
    <property type="project" value="TreeGrafter"/>
</dbReference>
<keyword evidence="8" id="KW-1185">Reference proteome</keyword>
<dbReference type="PRINTS" id="PR00039">
    <property type="entry name" value="HTHLYSR"/>
</dbReference>
<name>A0Y9K5_9GAMM</name>
<dbReference type="Proteomes" id="UP000004931">
    <property type="component" value="Unassembled WGS sequence"/>
</dbReference>
<protein>
    <submittedName>
        <fullName evidence="7">Transcriptional regulator</fullName>
    </submittedName>
</protein>
<dbReference type="Gene3D" id="1.10.10.10">
    <property type="entry name" value="Winged helix-like DNA-binding domain superfamily/Winged helix DNA-binding domain"/>
    <property type="match status" value="1"/>
</dbReference>
<dbReference type="eggNOG" id="COG0583">
    <property type="taxonomic scope" value="Bacteria"/>
</dbReference>
<dbReference type="FunFam" id="1.10.10.10:FF:000001">
    <property type="entry name" value="LysR family transcriptional regulator"/>
    <property type="match status" value="1"/>
</dbReference>